<evidence type="ECO:0000313" key="2">
    <source>
        <dbReference type="EMBL" id="CCM00794.1"/>
    </source>
</evidence>
<proteinExistence type="predicted"/>
<feature type="signal peptide" evidence="1">
    <location>
        <begin position="1"/>
        <end position="24"/>
    </location>
</feature>
<dbReference type="AlphaFoldDB" id="J4H227"/>
<dbReference type="EMBL" id="HE797004">
    <property type="protein sequence ID" value="CCM00794.1"/>
    <property type="molecule type" value="Genomic_DNA"/>
</dbReference>
<evidence type="ECO:0000256" key="1">
    <source>
        <dbReference type="SAM" id="SignalP"/>
    </source>
</evidence>
<dbReference type="HOGENOM" id="CLU_1235032_0_0_1"/>
<name>J4H227_9APHY</name>
<protein>
    <submittedName>
        <fullName evidence="2">Uncharacterized protein</fullName>
    </submittedName>
</protein>
<dbReference type="GeneID" id="24095705"/>
<sequence length="224" mass="23224">MFSTPTHLFVNTLLLSLGIGLVSAKLSIVKHGHGVSLPLRPVGPIPENEPSSSNGLETRLCSGGHIVQTSNITTLAAIFNVTTMDCLRSVNVTGGANESVAMDTVYPQMSNSTVETANNQTCTISCVDIGPSANLSDCMMLTDELSAAQGNFSVPPGYQTQISYNTCAMSFMNYLPTNAVVTYSTFAATGGLVASECVGGTLGDHGGMCNGTSNATFYVAAYGL</sequence>
<organism evidence="2 3">
    <name type="scientific">Fibroporia radiculosa</name>
    <dbReference type="NCBI Taxonomy" id="599839"/>
    <lineage>
        <taxon>Eukaryota</taxon>
        <taxon>Fungi</taxon>
        <taxon>Dikarya</taxon>
        <taxon>Basidiomycota</taxon>
        <taxon>Agaricomycotina</taxon>
        <taxon>Agaricomycetes</taxon>
        <taxon>Polyporales</taxon>
        <taxon>Fibroporiaceae</taxon>
        <taxon>Fibroporia</taxon>
    </lineage>
</organism>
<evidence type="ECO:0000313" key="3">
    <source>
        <dbReference type="Proteomes" id="UP000006352"/>
    </source>
</evidence>
<dbReference type="InParanoid" id="J4H227"/>
<gene>
    <name evidence="2" type="ORF">FIBRA_02836</name>
</gene>
<dbReference type="Proteomes" id="UP000006352">
    <property type="component" value="Unassembled WGS sequence"/>
</dbReference>
<reference evidence="2 3" key="1">
    <citation type="journal article" date="2012" name="Appl. Environ. Microbiol.">
        <title>Short-read sequencing for genomic analysis of the brown rot fungus Fibroporia radiculosa.</title>
        <authorList>
            <person name="Tang J.D."/>
            <person name="Perkins A.D."/>
            <person name="Sonstegard T.S."/>
            <person name="Schroeder S.G."/>
            <person name="Burgess S.C."/>
            <person name="Diehl S.V."/>
        </authorList>
    </citation>
    <scope>NUCLEOTIDE SEQUENCE [LARGE SCALE GENOMIC DNA]</scope>
    <source>
        <strain evidence="2 3">TFFH 294</strain>
    </source>
</reference>
<keyword evidence="3" id="KW-1185">Reference proteome</keyword>
<keyword evidence="1" id="KW-0732">Signal</keyword>
<feature type="chain" id="PRO_5003779110" evidence="1">
    <location>
        <begin position="25"/>
        <end position="224"/>
    </location>
</feature>
<accession>J4H227</accession>
<dbReference type="RefSeq" id="XP_012180077.1">
    <property type="nucleotide sequence ID" value="XM_012324687.1"/>
</dbReference>